<feature type="transmembrane region" description="Helical" evidence="10">
    <location>
        <begin position="213"/>
        <end position="233"/>
    </location>
</feature>
<feature type="transmembrane region" description="Helical" evidence="10">
    <location>
        <begin position="40"/>
        <end position="59"/>
    </location>
</feature>
<evidence type="ECO:0000256" key="3">
    <source>
        <dbReference type="ARBA" id="ARBA00021717"/>
    </source>
</evidence>
<evidence type="ECO:0000256" key="6">
    <source>
        <dbReference type="ARBA" id="ARBA00022989"/>
    </source>
</evidence>
<keyword evidence="11" id="KW-0282">Flagellum</keyword>
<evidence type="ECO:0000256" key="10">
    <source>
        <dbReference type="RuleBase" id="RU362071"/>
    </source>
</evidence>
<keyword evidence="8 10" id="KW-0975">Bacterial flagellum</keyword>
<sequence>MLSLTSAEITQFIGTFWWPFCRLMGAFVMMPFLGHVHIPATVRILLAFMMAALLGPTLPPPPQVDPVSLAAVWLVTEQILIGFMLALFLTLMIHVMTLLGAMMSMQMGLAMALVNDPGSGSSEPILGQMFLMYGTLLFLALDGHLVAIGVVVDSFHLWPVGQGIFALPLMGLVERFAWMFGAAFMLALPAVLAMLVVNLTFGVLNRSAPSLNIFSLGFPMAMIMGLLCVLLSFSGLPTRYSDICLQALQSMYEFIGGTP</sequence>
<name>A0ABT0NA95_9GAMM</name>
<evidence type="ECO:0000256" key="8">
    <source>
        <dbReference type="ARBA" id="ARBA00023143"/>
    </source>
</evidence>
<evidence type="ECO:0000256" key="2">
    <source>
        <dbReference type="ARBA" id="ARBA00009772"/>
    </source>
</evidence>
<gene>
    <name evidence="11" type="primary">fliR</name>
    <name evidence="11" type="ORF">L2725_14995</name>
</gene>
<dbReference type="InterPro" id="IPR006303">
    <property type="entry name" value="FliR"/>
</dbReference>
<evidence type="ECO:0000256" key="9">
    <source>
        <dbReference type="NCBIfam" id="TIGR01400"/>
    </source>
</evidence>
<comment type="caution">
    <text evidence="11">The sequence shown here is derived from an EMBL/GenBank/DDBJ whole genome shotgun (WGS) entry which is preliminary data.</text>
</comment>
<comment type="subcellular location">
    <subcellularLocation>
        <location evidence="10">Cell membrane</location>
        <topology evidence="10">Multi-pass membrane protein</topology>
    </subcellularLocation>
    <subcellularLocation>
        <location evidence="10">Bacterial flagellum basal body</location>
    </subcellularLocation>
</comment>
<feature type="transmembrane region" description="Helical" evidence="10">
    <location>
        <begin position="79"/>
        <end position="101"/>
    </location>
</feature>
<proteinExistence type="inferred from homology"/>
<keyword evidence="5 10" id="KW-0812">Transmembrane</keyword>
<protein>
    <recommendedName>
        <fullName evidence="3 9">Flagellar biosynthetic protein FliR</fullName>
    </recommendedName>
</protein>
<comment type="similarity">
    <text evidence="2 10">Belongs to the FliR/MopE/SpaR family.</text>
</comment>
<keyword evidence="12" id="KW-1185">Reference proteome</keyword>
<dbReference type="EMBL" id="JAKIKT010000006">
    <property type="protein sequence ID" value="MCL2915065.1"/>
    <property type="molecule type" value="Genomic_DNA"/>
</dbReference>
<comment type="function">
    <text evidence="1 10">Role in flagellar biosynthesis.</text>
</comment>
<keyword evidence="11" id="KW-0966">Cell projection</keyword>
<dbReference type="PANTHER" id="PTHR30065">
    <property type="entry name" value="FLAGELLAR BIOSYNTHETIC PROTEIN FLIR"/>
    <property type="match status" value="1"/>
</dbReference>
<evidence type="ECO:0000256" key="4">
    <source>
        <dbReference type="ARBA" id="ARBA00022475"/>
    </source>
</evidence>
<evidence type="ECO:0000256" key="5">
    <source>
        <dbReference type="ARBA" id="ARBA00022692"/>
    </source>
</evidence>
<dbReference type="RefSeq" id="WP_248936798.1">
    <property type="nucleotide sequence ID" value="NZ_JAKIKT010000006.1"/>
</dbReference>
<dbReference type="PRINTS" id="PR00953">
    <property type="entry name" value="TYPE3IMRPROT"/>
</dbReference>
<keyword evidence="6 10" id="KW-1133">Transmembrane helix</keyword>
<evidence type="ECO:0000256" key="1">
    <source>
        <dbReference type="ARBA" id="ARBA00002578"/>
    </source>
</evidence>
<dbReference type="Proteomes" id="UP001202831">
    <property type="component" value="Unassembled WGS sequence"/>
</dbReference>
<accession>A0ABT0NA95</accession>
<dbReference type="NCBIfam" id="TIGR01400">
    <property type="entry name" value="fliR"/>
    <property type="match status" value="1"/>
</dbReference>
<feature type="transmembrane region" description="Helical" evidence="10">
    <location>
        <begin position="12"/>
        <end position="33"/>
    </location>
</feature>
<feature type="transmembrane region" description="Helical" evidence="10">
    <location>
        <begin position="130"/>
        <end position="152"/>
    </location>
</feature>
<dbReference type="Pfam" id="PF01311">
    <property type="entry name" value="Bac_export_1"/>
    <property type="match status" value="1"/>
</dbReference>
<evidence type="ECO:0000313" key="11">
    <source>
        <dbReference type="EMBL" id="MCL2915065.1"/>
    </source>
</evidence>
<organism evidence="11 12">
    <name type="scientific">Shewanella corallii</name>
    <dbReference type="NCBI Taxonomy" id="560080"/>
    <lineage>
        <taxon>Bacteria</taxon>
        <taxon>Pseudomonadati</taxon>
        <taxon>Pseudomonadota</taxon>
        <taxon>Gammaproteobacteria</taxon>
        <taxon>Alteromonadales</taxon>
        <taxon>Shewanellaceae</taxon>
        <taxon>Shewanella</taxon>
    </lineage>
</organism>
<keyword evidence="7 10" id="KW-0472">Membrane</keyword>
<dbReference type="PANTHER" id="PTHR30065:SF8">
    <property type="entry name" value="FLAGELLAR BIOSYNTHETIC PROTEIN FLIR"/>
    <property type="match status" value="1"/>
</dbReference>
<reference evidence="11 12" key="1">
    <citation type="submission" date="2022-01" db="EMBL/GenBank/DDBJ databases">
        <title>Whole genome-based taxonomy of the Shewanellaceae.</title>
        <authorList>
            <person name="Martin-Rodriguez A.J."/>
        </authorList>
    </citation>
    <scope>NUCLEOTIDE SEQUENCE [LARGE SCALE GENOMIC DNA]</scope>
    <source>
        <strain evidence="11 12">DSM 21332</strain>
    </source>
</reference>
<dbReference type="InterPro" id="IPR002010">
    <property type="entry name" value="T3SS_IM_R"/>
</dbReference>
<evidence type="ECO:0000256" key="7">
    <source>
        <dbReference type="ARBA" id="ARBA00023136"/>
    </source>
</evidence>
<keyword evidence="4 10" id="KW-1003">Cell membrane</keyword>
<feature type="transmembrane region" description="Helical" evidence="10">
    <location>
        <begin position="176"/>
        <end position="201"/>
    </location>
</feature>
<keyword evidence="11" id="KW-0969">Cilium</keyword>
<evidence type="ECO:0000313" key="12">
    <source>
        <dbReference type="Proteomes" id="UP001202831"/>
    </source>
</evidence>